<evidence type="ECO:0000313" key="2">
    <source>
        <dbReference type="Proteomes" id="UP001487296"/>
    </source>
</evidence>
<reference evidence="1 2" key="1">
    <citation type="submission" date="2024-04" db="EMBL/GenBank/DDBJ databases">
        <title>Human intestinal bacterial collection.</title>
        <authorList>
            <person name="Pauvert C."/>
            <person name="Hitch T.C.A."/>
            <person name="Clavel T."/>
        </authorList>
    </citation>
    <scope>NUCLEOTIDE SEQUENCE [LARGE SCALE GENOMIC DNA]</scope>
    <source>
        <strain evidence="1 2">CLA-AA-H145</strain>
    </source>
</reference>
<gene>
    <name evidence="1" type="ORF">AAAT34_09100</name>
</gene>
<name>A0ABV1FS08_9BACT</name>
<dbReference type="Proteomes" id="UP001487296">
    <property type="component" value="Unassembled WGS sequence"/>
</dbReference>
<proteinExistence type="predicted"/>
<accession>A0ABV1FS08</accession>
<keyword evidence="2" id="KW-1185">Reference proteome</keyword>
<protein>
    <submittedName>
        <fullName evidence="1">Uncharacterized protein</fullName>
    </submittedName>
</protein>
<dbReference type="EMBL" id="JBBNFP010000036">
    <property type="protein sequence ID" value="MEQ2487206.1"/>
    <property type="molecule type" value="Genomic_DNA"/>
</dbReference>
<dbReference type="RefSeq" id="WP_215760269.1">
    <property type="nucleotide sequence ID" value="NZ_JAHKBE010000036.1"/>
</dbReference>
<evidence type="ECO:0000313" key="1">
    <source>
        <dbReference type="EMBL" id="MEQ2487206.1"/>
    </source>
</evidence>
<organism evidence="1 2">
    <name type="scientific">Hallella faecis</name>
    <dbReference type="NCBI Taxonomy" id="2841596"/>
    <lineage>
        <taxon>Bacteria</taxon>
        <taxon>Pseudomonadati</taxon>
        <taxon>Bacteroidota</taxon>
        <taxon>Bacteroidia</taxon>
        <taxon>Bacteroidales</taxon>
        <taxon>Prevotellaceae</taxon>
        <taxon>Hallella</taxon>
    </lineage>
</organism>
<sequence length="112" mass="12996">MDKYLEKIMPTINGLNSLTLEKKIKWTKVGDNAFRCIDEKNNLSIEISKIPPLNKVNIKLFNQSDLEFEYKSTLLNSDTTFDKALILLYNTVDTQYLEKVTTHFNDILNSFS</sequence>
<comment type="caution">
    <text evidence="1">The sequence shown here is derived from an EMBL/GenBank/DDBJ whole genome shotgun (WGS) entry which is preliminary data.</text>
</comment>